<evidence type="ECO:0000313" key="3">
    <source>
        <dbReference type="Proteomes" id="UP000266723"/>
    </source>
</evidence>
<proteinExistence type="predicted"/>
<keyword evidence="3" id="KW-1185">Reference proteome</keyword>
<feature type="region of interest" description="Disordered" evidence="1">
    <location>
        <begin position="1"/>
        <end position="23"/>
    </location>
</feature>
<sequence>MPSVNGEASPTARPIGVKAAKANKGKRAVGEEEKILQGFQQMWELKDKVNKSKLLDSLLARTEPLTELEVALKNKLISEMLM</sequence>
<organism evidence="2 3">
    <name type="scientific">Brassica cretica</name>
    <name type="common">Mustard</name>
    <dbReference type="NCBI Taxonomy" id="69181"/>
    <lineage>
        <taxon>Eukaryota</taxon>
        <taxon>Viridiplantae</taxon>
        <taxon>Streptophyta</taxon>
        <taxon>Embryophyta</taxon>
        <taxon>Tracheophyta</taxon>
        <taxon>Spermatophyta</taxon>
        <taxon>Magnoliopsida</taxon>
        <taxon>eudicotyledons</taxon>
        <taxon>Gunneridae</taxon>
        <taxon>Pentapetalae</taxon>
        <taxon>rosids</taxon>
        <taxon>malvids</taxon>
        <taxon>Brassicales</taxon>
        <taxon>Brassicaceae</taxon>
        <taxon>Brassiceae</taxon>
        <taxon>Brassica</taxon>
    </lineage>
</organism>
<protein>
    <submittedName>
        <fullName evidence="2">Uncharacterized protein</fullName>
    </submittedName>
</protein>
<dbReference type="Proteomes" id="UP000266723">
    <property type="component" value="Unassembled WGS sequence"/>
</dbReference>
<evidence type="ECO:0000256" key="1">
    <source>
        <dbReference type="SAM" id="MobiDB-lite"/>
    </source>
</evidence>
<name>A0ABQ7EH62_BRACR</name>
<evidence type="ECO:0000313" key="2">
    <source>
        <dbReference type="EMBL" id="KAF3596402.1"/>
    </source>
</evidence>
<gene>
    <name evidence="2" type="ORF">DY000_02026512</name>
</gene>
<reference evidence="2 3" key="1">
    <citation type="journal article" date="2020" name="BMC Genomics">
        <title>Intraspecific diversification of the crop wild relative Brassica cretica Lam. using demographic model selection.</title>
        <authorList>
            <person name="Kioukis A."/>
            <person name="Michalopoulou V.A."/>
            <person name="Briers L."/>
            <person name="Pirintsos S."/>
            <person name="Studholme D.J."/>
            <person name="Pavlidis P."/>
            <person name="Sarris P.F."/>
        </authorList>
    </citation>
    <scope>NUCLEOTIDE SEQUENCE [LARGE SCALE GENOMIC DNA]</scope>
    <source>
        <strain evidence="3">cv. PFS-1207/04</strain>
    </source>
</reference>
<dbReference type="EMBL" id="QGKV02000299">
    <property type="protein sequence ID" value="KAF3596402.1"/>
    <property type="molecule type" value="Genomic_DNA"/>
</dbReference>
<comment type="caution">
    <text evidence="2">The sequence shown here is derived from an EMBL/GenBank/DDBJ whole genome shotgun (WGS) entry which is preliminary data.</text>
</comment>
<accession>A0ABQ7EH62</accession>